<sequence length="148" mass="17039">MSSKSMTSIMFESACDYLKKLDTNWDHQYNGSTSFKNFDEKHLNGFNDAMIENNERLTKLSNLVSTWSIAPPDPEVSSHFDPQTNNVARMRWHEIGVHYLMTEIGNDKVLTLKLPEGIRCENLHSYASFHVEYAILLFVEFFSLNSAP</sequence>
<accession>A0AAN9F5R8</accession>
<name>A0AAN9F5R8_CROPI</name>
<proteinExistence type="predicted"/>
<gene>
    <name evidence="1" type="ORF">RIF29_21034</name>
</gene>
<organism evidence="1 2">
    <name type="scientific">Crotalaria pallida</name>
    <name type="common">Smooth rattlebox</name>
    <name type="synonym">Crotalaria striata</name>
    <dbReference type="NCBI Taxonomy" id="3830"/>
    <lineage>
        <taxon>Eukaryota</taxon>
        <taxon>Viridiplantae</taxon>
        <taxon>Streptophyta</taxon>
        <taxon>Embryophyta</taxon>
        <taxon>Tracheophyta</taxon>
        <taxon>Spermatophyta</taxon>
        <taxon>Magnoliopsida</taxon>
        <taxon>eudicotyledons</taxon>
        <taxon>Gunneridae</taxon>
        <taxon>Pentapetalae</taxon>
        <taxon>rosids</taxon>
        <taxon>fabids</taxon>
        <taxon>Fabales</taxon>
        <taxon>Fabaceae</taxon>
        <taxon>Papilionoideae</taxon>
        <taxon>50 kb inversion clade</taxon>
        <taxon>genistoids sensu lato</taxon>
        <taxon>core genistoids</taxon>
        <taxon>Crotalarieae</taxon>
        <taxon>Crotalaria</taxon>
    </lineage>
</organism>
<dbReference type="EMBL" id="JAYWIO010000004">
    <property type="protein sequence ID" value="KAK7268336.1"/>
    <property type="molecule type" value="Genomic_DNA"/>
</dbReference>
<comment type="caution">
    <text evidence="1">The sequence shown here is derived from an EMBL/GenBank/DDBJ whole genome shotgun (WGS) entry which is preliminary data.</text>
</comment>
<protein>
    <submittedName>
        <fullName evidence="1">Uncharacterized protein</fullName>
    </submittedName>
</protein>
<evidence type="ECO:0000313" key="1">
    <source>
        <dbReference type="EMBL" id="KAK7268336.1"/>
    </source>
</evidence>
<evidence type="ECO:0000313" key="2">
    <source>
        <dbReference type="Proteomes" id="UP001372338"/>
    </source>
</evidence>
<keyword evidence="2" id="KW-1185">Reference proteome</keyword>
<dbReference type="AlphaFoldDB" id="A0AAN9F5R8"/>
<reference evidence="1 2" key="1">
    <citation type="submission" date="2024-01" db="EMBL/GenBank/DDBJ databases">
        <title>The genomes of 5 underutilized Papilionoideae crops provide insights into root nodulation and disease resistanc.</title>
        <authorList>
            <person name="Yuan L."/>
        </authorList>
    </citation>
    <scope>NUCLEOTIDE SEQUENCE [LARGE SCALE GENOMIC DNA]</scope>
    <source>
        <strain evidence="1">ZHUSHIDOU_FW_LH</strain>
        <tissue evidence="1">Leaf</tissue>
    </source>
</reference>
<dbReference type="Proteomes" id="UP001372338">
    <property type="component" value="Unassembled WGS sequence"/>
</dbReference>